<dbReference type="InterPro" id="IPR000073">
    <property type="entry name" value="AB_hydrolase_1"/>
</dbReference>
<keyword evidence="1 3" id="KW-0378">Hydrolase</keyword>
<evidence type="ECO:0000313" key="3">
    <source>
        <dbReference type="EMBL" id="MDG5753421.1"/>
    </source>
</evidence>
<feature type="domain" description="AB hydrolase-1" evidence="2">
    <location>
        <begin position="34"/>
        <end position="224"/>
    </location>
</feature>
<dbReference type="PANTHER" id="PTHR43798:SF31">
    <property type="entry name" value="AB HYDROLASE SUPERFAMILY PROTEIN YCLE"/>
    <property type="match status" value="1"/>
</dbReference>
<dbReference type="InterPro" id="IPR050266">
    <property type="entry name" value="AB_hydrolase_sf"/>
</dbReference>
<reference evidence="3 4" key="1">
    <citation type="submission" date="2023-04" db="EMBL/GenBank/DDBJ databases">
        <title>Ectobacillus antri isolated from activated sludge.</title>
        <authorList>
            <person name="Yan P."/>
            <person name="Liu X."/>
        </authorList>
    </citation>
    <scope>NUCLEOTIDE SEQUENCE [LARGE SCALE GENOMIC DNA]</scope>
    <source>
        <strain evidence="3 4">C18H</strain>
    </source>
</reference>
<dbReference type="Pfam" id="PF12697">
    <property type="entry name" value="Abhydrolase_6"/>
    <property type="match status" value="1"/>
</dbReference>
<evidence type="ECO:0000256" key="1">
    <source>
        <dbReference type="ARBA" id="ARBA00022801"/>
    </source>
</evidence>
<evidence type="ECO:0000259" key="2">
    <source>
        <dbReference type="Pfam" id="PF12697"/>
    </source>
</evidence>
<dbReference type="EMBL" id="JARULN010000002">
    <property type="protein sequence ID" value="MDG5753421.1"/>
    <property type="molecule type" value="Genomic_DNA"/>
</dbReference>
<dbReference type="Gene3D" id="3.40.50.1820">
    <property type="entry name" value="alpha/beta hydrolase"/>
    <property type="match status" value="1"/>
</dbReference>
<dbReference type="SUPFAM" id="SSF53474">
    <property type="entry name" value="alpha/beta-Hydrolases"/>
    <property type="match status" value="1"/>
</dbReference>
<proteinExistence type="predicted"/>
<organism evidence="3 4">
    <name type="scientific">Ectobacillus antri</name>
    <dbReference type="NCBI Taxonomy" id="2486280"/>
    <lineage>
        <taxon>Bacteria</taxon>
        <taxon>Bacillati</taxon>
        <taxon>Bacillota</taxon>
        <taxon>Bacilli</taxon>
        <taxon>Bacillales</taxon>
        <taxon>Bacillaceae</taxon>
        <taxon>Ectobacillus</taxon>
    </lineage>
</organism>
<dbReference type="Proteomes" id="UP001218246">
    <property type="component" value="Unassembled WGS sequence"/>
</dbReference>
<accession>A0ABT6H1Y4</accession>
<gene>
    <name evidence="3" type="ORF">P6P90_05340</name>
</gene>
<evidence type="ECO:0000313" key="4">
    <source>
        <dbReference type="Proteomes" id="UP001218246"/>
    </source>
</evidence>
<name>A0ABT6H1Y4_9BACI</name>
<protein>
    <submittedName>
        <fullName evidence="3">Alpha/beta hydrolase</fullName>
    </submittedName>
</protein>
<dbReference type="PANTHER" id="PTHR43798">
    <property type="entry name" value="MONOACYLGLYCEROL LIPASE"/>
    <property type="match status" value="1"/>
</dbReference>
<comment type="caution">
    <text evidence="3">The sequence shown here is derived from an EMBL/GenBank/DDBJ whole genome shotgun (WGS) entry which is preliminary data.</text>
</comment>
<dbReference type="GO" id="GO:0016787">
    <property type="term" value="F:hydrolase activity"/>
    <property type="evidence" value="ECO:0007669"/>
    <property type="project" value="UniProtKB-KW"/>
</dbReference>
<dbReference type="InterPro" id="IPR029058">
    <property type="entry name" value="AB_hydrolase_fold"/>
</dbReference>
<sequence>MRPTFLMVPGWGMDTPVWGELCSYLSPYQIRFINWNHMDEVHEFEQRVIKAMAEEENVILIGWSLGALVALHVAQQEQVLGIVLLGGTARFTKAVDYPGWPASFVTRMKRGILTDKVKTLARFDTSMFTEQESIYYQTFSTLRARFQDYDVHSLLVGLSYLLERDMRDTLDAIQTPLLLLHGEADNVCPVAGAYYIQQKTGARLYVWPEVGHAPHITQARECADLIKQFAAEVT</sequence>
<keyword evidence="4" id="KW-1185">Reference proteome</keyword>
<dbReference type="RefSeq" id="WP_124563499.1">
    <property type="nucleotide sequence ID" value="NZ_JARRRY010000001.1"/>
</dbReference>